<dbReference type="Gene3D" id="3.40.390.10">
    <property type="entry name" value="Collagenase (Catalytic Domain)"/>
    <property type="match status" value="1"/>
</dbReference>
<keyword evidence="5 13" id="KW-0479">Metal-binding</keyword>
<evidence type="ECO:0000256" key="6">
    <source>
        <dbReference type="ARBA" id="ARBA00022729"/>
    </source>
</evidence>
<evidence type="ECO:0000256" key="11">
    <source>
        <dbReference type="ARBA" id="ARBA00023157"/>
    </source>
</evidence>
<dbReference type="PROSITE" id="PS50900">
    <property type="entry name" value="PLAC"/>
    <property type="match status" value="1"/>
</dbReference>
<dbReference type="Gene3D" id="3.40.1620.60">
    <property type="match status" value="1"/>
</dbReference>
<feature type="domain" description="Peptidase M12B" evidence="14">
    <location>
        <begin position="210"/>
        <end position="415"/>
    </location>
</feature>
<sequence length="1080" mass="122395">MRTDSSGNYISHNLQPDIQNLSRTKRQTKYFHSKLFYSFKGFGKQLNLEVSSSTNFIGPNFKVYKRNSDAQRKRTSTEAFSIEVRNCFYGGQVKQQEGSSTVALNICGGLIFEEVDHQAAPLPHKLYRRSTSTSLMSSTFPERLDIHSNDNVKSPRDQSYYCGQPENLTYVSFLCRHATKTKGKEDFGCLMNSQNQHVQNGHKFDRKRRRNVETLVVVDKNMVKKHSAENVTIYVLTVFNMVAMLYQDSSIGHNVSVVLVGLVLLEGDEPGLSLTYNAEKSLSSFCKWQSMLHDTKGSYYDHAVLLTGLDICSWKDEPCGTLGYAPVSGMCSKYRSCTVNEDTGLALAFTVAHEVGHNFGMVHDGRGSKCKDARGSIMSPVLAGLEGTFQWSSCSRKELTNFLESSRSYCLNNEPRQARDLQFPDKLPGEMYDGGMQCKLQFGSKSKLCKLYNEKNNLLQENNICKSLWCHRRGRKCVTKFMPAAEKTSCRRNMWCRRGKCVEKSEEGRKAVDGGWGAFSDWSSCSKSCSGGIAFKERRCNNPRPRNGGKECEGEMRVYKICNNKPCHRGTNDIRIEQCGTFNNKTFRGNRFLWKPYNKNLGVCPGVKYTVCQKKLIFSMCYPLNFLTNVGCDGVVDSIVRPDVCGVCNGDNSSCHVFTGQLTIHRDISGYYHIVKNSRKIVVSEVEESLSYLALRNLGGHYYVTGHWTVDWPGRYRAAGTEFLYRRWYKQPESLQAEGPTDEDLIVEVLLQKEKTTIQYAFVVANITLGTTYSMFNKSNKERYKWRLTSSACSAPCGGGHQYQNPRCVDEKGLPVVKNLCSIALRPSVNISACNKHPCPARWEVGNWTICSKSCGTGFQHRTIRCVQEKKTKRTVTRRHCHGLTLPVRKQKCKQTECPPIWVTGPWTKCEGGCSLGVQTRTVVCHKYGLWNFPRLDFKECKQTEAPSSVRRCKINDCKQFRLGHENGEWITENWDQCSATCGQGQQTRIVRCVNRENHLDSKWWNLRTAYHTPPQCDPLTKPTSVKPCNNETCILTETQGPKCSDLFSWCDVVVKHNVCDHQFYAKKCCTSCAKAKTLL</sequence>
<feature type="domain" description="PLAC" evidence="15">
    <location>
        <begin position="1040"/>
        <end position="1077"/>
    </location>
</feature>
<dbReference type="PROSITE" id="PS50092">
    <property type="entry name" value="TSP1"/>
    <property type="match status" value="4"/>
</dbReference>
<organism evidence="16 17">
    <name type="scientific">Limulus polyphemus</name>
    <name type="common">Atlantic horseshoe crab</name>
    <dbReference type="NCBI Taxonomy" id="6850"/>
    <lineage>
        <taxon>Eukaryota</taxon>
        <taxon>Metazoa</taxon>
        <taxon>Ecdysozoa</taxon>
        <taxon>Arthropoda</taxon>
        <taxon>Chelicerata</taxon>
        <taxon>Merostomata</taxon>
        <taxon>Xiphosura</taxon>
        <taxon>Limulidae</taxon>
        <taxon>Limulus</taxon>
    </lineage>
</organism>
<feature type="active site" evidence="13">
    <location>
        <position position="354"/>
    </location>
</feature>
<dbReference type="Pfam" id="PF17771">
    <property type="entry name" value="ADAMTS_CR_2"/>
    <property type="match status" value="1"/>
</dbReference>
<protein>
    <submittedName>
        <fullName evidence="17">A disintegrin and metalloproteinase with thrombospondin motifs 18-like</fullName>
    </submittedName>
</protein>
<keyword evidence="12" id="KW-0325">Glycoprotein</keyword>
<dbReference type="InterPro" id="IPR001590">
    <property type="entry name" value="Peptidase_M12B"/>
</dbReference>
<evidence type="ECO:0000313" key="17">
    <source>
        <dbReference type="RefSeq" id="XP_022250450.1"/>
    </source>
</evidence>
<dbReference type="Pfam" id="PF08686">
    <property type="entry name" value="PLAC"/>
    <property type="match status" value="1"/>
</dbReference>
<evidence type="ECO:0000256" key="1">
    <source>
        <dbReference type="ARBA" id="ARBA00004498"/>
    </source>
</evidence>
<dbReference type="InterPro" id="IPR050439">
    <property type="entry name" value="ADAMTS_ADAMTS-like"/>
</dbReference>
<evidence type="ECO:0000259" key="14">
    <source>
        <dbReference type="PROSITE" id="PS50215"/>
    </source>
</evidence>
<dbReference type="Pfam" id="PF00090">
    <property type="entry name" value="TSP_1"/>
    <property type="match status" value="1"/>
</dbReference>
<keyword evidence="3" id="KW-0272">Extracellular matrix</keyword>
<dbReference type="InterPro" id="IPR041645">
    <property type="entry name" value="ADAMTS_CR_2"/>
</dbReference>
<keyword evidence="6" id="KW-0732">Signal</keyword>
<keyword evidence="4" id="KW-0645">Protease</keyword>
<evidence type="ECO:0000256" key="7">
    <source>
        <dbReference type="ARBA" id="ARBA00022737"/>
    </source>
</evidence>
<evidence type="ECO:0000259" key="15">
    <source>
        <dbReference type="PROSITE" id="PS50900"/>
    </source>
</evidence>
<evidence type="ECO:0000256" key="5">
    <source>
        <dbReference type="ARBA" id="ARBA00022723"/>
    </source>
</evidence>
<evidence type="ECO:0000256" key="4">
    <source>
        <dbReference type="ARBA" id="ARBA00022670"/>
    </source>
</evidence>
<proteinExistence type="predicted"/>
<feature type="binding site" evidence="13">
    <location>
        <position position="363"/>
    </location>
    <ligand>
        <name>Zn(2+)</name>
        <dbReference type="ChEBI" id="CHEBI:29105"/>
        <note>catalytic</note>
    </ligand>
</feature>
<dbReference type="SUPFAM" id="SSF82895">
    <property type="entry name" value="TSP-1 type 1 repeat"/>
    <property type="match status" value="4"/>
</dbReference>
<dbReference type="PANTHER" id="PTHR13723">
    <property type="entry name" value="ADAMTS A DISINTEGRIN AND METALLOPROTEASE WITH THROMBOSPONDIN MOTIFS PROTEASE"/>
    <property type="match status" value="1"/>
</dbReference>
<gene>
    <name evidence="17" type="primary">LOC106466679</name>
</gene>
<dbReference type="InterPro" id="IPR036383">
    <property type="entry name" value="TSP1_rpt_sf"/>
</dbReference>
<comment type="subcellular location">
    <subcellularLocation>
        <location evidence="1">Secreted</location>
        <location evidence="1">Extracellular space</location>
        <location evidence="1">Extracellular matrix</location>
    </subcellularLocation>
</comment>
<keyword evidence="8" id="KW-0378">Hydrolase</keyword>
<keyword evidence="2" id="KW-0964">Secreted</keyword>
<accession>A0ABM1T3J4</accession>
<evidence type="ECO:0000256" key="10">
    <source>
        <dbReference type="ARBA" id="ARBA00023049"/>
    </source>
</evidence>
<evidence type="ECO:0000256" key="2">
    <source>
        <dbReference type="ARBA" id="ARBA00022525"/>
    </source>
</evidence>
<dbReference type="Pfam" id="PF01562">
    <property type="entry name" value="Pep_M12B_propep"/>
    <property type="match status" value="1"/>
</dbReference>
<dbReference type="SUPFAM" id="SSF55486">
    <property type="entry name" value="Metalloproteases ('zincins'), catalytic domain"/>
    <property type="match status" value="1"/>
</dbReference>
<dbReference type="GeneID" id="106466679"/>
<dbReference type="RefSeq" id="XP_022250450.1">
    <property type="nucleotide sequence ID" value="XM_022394742.1"/>
</dbReference>
<evidence type="ECO:0000256" key="9">
    <source>
        <dbReference type="ARBA" id="ARBA00022833"/>
    </source>
</evidence>
<dbReference type="CDD" id="cd04273">
    <property type="entry name" value="ZnMc_ADAMTS_like"/>
    <property type="match status" value="1"/>
</dbReference>
<dbReference type="Pfam" id="PF19030">
    <property type="entry name" value="TSP1_ADAMTS"/>
    <property type="match status" value="4"/>
</dbReference>
<keyword evidence="16" id="KW-1185">Reference proteome</keyword>
<dbReference type="InterPro" id="IPR024079">
    <property type="entry name" value="MetalloPept_cat_dom_sf"/>
</dbReference>
<evidence type="ECO:0000256" key="3">
    <source>
        <dbReference type="ARBA" id="ARBA00022530"/>
    </source>
</evidence>
<dbReference type="PROSITE" id="PS50215">
    <property type="entry name" value="ADAM_MEPRO"/>
    <property type="match status" value="1"/>
</dbReference>
<dbReference type="Pfam" id="PF05986">
    <property type="entry name" value="ADAMTS_spacer1"/>
    <property type="match status" value="1"/>
</dbReference>
<evidence type="ECO:0000256" key="13">
    <source>
        <dbReference type="PROSITE-ProRule" id="PRU00276"/>
    </source>
</evidence>
<dbReference type="Pfam" id="PF01421">
    <property type="entry name" value="Reprolysin"/>
    <property type="match status" value="1"/>
</dbReference>
<feature type="binding site" evidence="13">
    <location>
        <position position="353"/>
    </location>
    <ligand>
        <name>Zn(2+)</name>
        <dbReference type="ChEBI" id="CHEBI:29105"/>
        <note>catalytic</note>
    </ligand>
</feature>
<name>A0ABM1T3J4_LIMPO</name>
<dbReference type="Gene3D" id="2.60.120.830">
    <property type="match status" value="1"/>
</dbReference>
<dbReference type="InterPro" id="IPR010294">
    <property type="entry name" value="ADAMTS_spacer1"/>
</dbReference>
<keyword evidence="11" id="KW-1015">Disulfide bond</keyword>
<keyword evidence="7" id="KW-0677">Repeat</keyword>
<evidence type="ECO:0000313" key="16">
    <source>
        <dbReference type="Proteomes" id="UP000694941"/>
    </source>
</evidence>
<dbReference type="SMART" id="SM00209">
    <property type="entry name" value="TSP1"/>
    <property type="match status" value="5"/>
</dbReference>
<evidence type="ECO:0000256" key="12">
    <source>
        <dbReference type="ARBA" id="ARBA00023180"/>
    </source>
</evidence>
<keyword evidence="10" id="KW-0482">Metalloprotease</keyword>
<dbReference type="Gene3D" id="2.20.100.10">
    <property type="entry name" value="Thrombospondin type-1 (TSP1) repeat"/>
    <property type="match status" value="5"/>
</dbReference>
<keyword evidence="9 13" id="KW-0862">Zinc</keyword>
<dbReference type="InterPro" id="IPR000884">
    <property type="entry name" value="TSP1_rpt"/>
</dbReference>
<feature type="binding site" evidence="13">
    <location>
        <position position="357"/>
    </location>
    <ligand>
        <name>Zn(2+)</name>
        <dbReference type="ChEBI" id="CHEBI:29105"/>
        <note>catalytic</note>
    </ligand>
</feature>
<dbReference type="PANTHER" id="PTHR13723:SF293">
    <property type="entry name" value="A DISINTEGRIN AND METALLOPROTEINASE WITH THROMBOSPONDIN MOTIFS 18"/>
    <property type="match status" value="1"/>
</dbReference>
<comment type="caution">
    <text evidence="13">Lacks conserved residue(s) required for the propagation of feature annotation.</text>
</comment>
<dbReference type="InterPro" id="IPR010909">
    <property type="entry name" value="PLAC"/>
</dbReference>
<reference evidence="17" key="1">
    <citation type="submission" date="2025-08" db="UniProtKB">
        <authorList>
            <consortium name="RefSeq"/>
        </authorList>
    </citation>
    <scope>IDENTIFICATION</scope>
    <source>
        <tissue evidence="17">Muscle</tissue>
    </source>
</reference>
<evidence type="ECO:0000256" key="8">
    <source>
        <dbReference type="ARBA" id="ARBA00022801"/>
    </source>
</evidence>
<dbReference type="InterPro" id="IPR002870">
    <property type="entry name" value="Peptidase_M12B_N"/>
</dbReference>
<dbReference type="InterPro" id="IPR013273">
    <property type="entry name" value="ADAMTS/ADAMTS-like"/>
</dbReference>
<dbReference type="PRINTS" id="PR01857">
    <property type="entry name" value="ADAMTSFAMILY"/>
</dbReference>
<dbReference type="Proteomes" id="UP000694941">
    <property type="component" value="Unplaced"/>
</dbReference>